<dbReference type="Proteomes" id="UP000091956">
    <property type="component" value="Unassembled WGS sequence"/>
</dbReference>
<dbReference type="Gene3D" id="3.40.50.720">
    <property type="entry name" value="NAD(P)-binding Rossmann-like Domain"/>
    <property type="match status" value="1"/>
</dbReference>
<keyword evidence="5" id="KW-1185">Reference proteome</keyword>
<gene>
    <name evidence="4" type="ORF">VE01_05755</name>
</gene>
<dbReference type="Pfam" id="PF05368">
    <property type="entry name" value="NmrA"/>
    <property type="match status" value="1"/>
</dbReference>
<organism evidence="4 5">
    <name type="scientific">Pseudogymnoascus verrucosus</name>
    <dbReference type="NCBI Taxonomy" id="342668"/>
    <lineage>
        <taxon>Eukaryota</taxon>
        <taxon>Fungi</taxon>
        <taxon>Dikarya</taxon>
        <taxon>Ascomycota</taxon>
        <taxon>Pezizomycotina</taxon>
        <taxon>Leotiomycetes</taxon>
        <taxon>Thelebolales</taxon>
        <taxon>Thelebolaceae</taxon>
        <taxon>Pseudogymnoascus</taxon>
    </lineage>
</organism>
<dbReference type="AlphaFoldDB" id="A0A1B8GKD9"/>
<sequence>MSKTILVVGATGIQGSSVASTFLQTPNWIVRGLVRDPTSPNAIELATKGVELVKGDLADPASLAAAVKGVNVIFANTRFNPAQAFESAEFKALAKPGQSPLEFHFEEEVAKGRNIADAAAAVEGLERFVWSSASEPGKWSKGKYDDLLSFETKGAVWKYIQDTYPELARKTSVLYLGSYATNWQWGPASYNWIKKDDGSVALRLPGNGPHPIPFVVPSDTGNYVLALIKVPPGKKLVACSDSLTWAEYTKLWSRVVGVNAVYEPCSVEEHVGAVPGGYTEMIGKIYEYATQFGYWGDGDPDVVFPEDLGVEIKRTSMEEFIRNEDWSRILN</sequence>
<dbReference type="InterPro" id="IPR008030">
    <property type="entry name" value="NmrA-like"/>
</dbReference>
<dbReference type="RefSeq" id="XP_018130043.1">
    <property type="nucleotide sequence ID" value="XM_018275215.2"/>
</dbReference>
<dbReference type="InterPro" id="IPR036291">
    <property type="entry name" value="NAD(P)-bd_dom_sf"/>
</dbReference>
<dbReference type="GO" id="GO:0005634">
    <property type="term" value="C:nucleus"/>
    <property type="evidence" value="ECO:0007669"/>
    <property type="project" value="TreeGrafter"/>
</dbReference>
<reference evidence="4 5" key="1">
    <citation type="submission" date="2016-03" db="EMBL/GenBank/DDBJ databases">
        <title>Comparative genomics of Pseudogymnoascus destructans, the fungus causing white-nose syndrome of bats.</title>
        <authorList>
            <person name="Palmer J.M."/>
            <person name="Drees K.P."/>
            <person name="Foster J.T."/>
            <person name="Lindner D.L."/>
        </authorList>
    </citation>
    <scope>NUCLEOTIDE SEQUENCE [LARGE SCALE GENOMIC DNA]</scope>
    <source>
        <strain evidence="4 5">UAMH 10579</strain>
    </source>
</reference>
<reference evidence="5" key="2">
    <citation type="journal article" date="2018" name="Nat. Commun.">
        <title>Extreme sensitivity to ultraviolet light in the fungal pathogen causing white-nose syndrome of bats.</title>
        <authorList>
            <person name="Palmer J.M."/>
            <person name="Drees K.P."/>
            <person name="Foster J.T."/>
            <person name="Lindner D.L."/>
        </authorList>
    </citation>
    <scope>NUCLEOTIDE SEQUENCE [LARGE SCALE GENOMIC DNA]</scope>
    <source>
        <strain evidence="5">UAMH 10579</strain>
    </source>
</reference>
<dbReference type="EMBL" id="KV460229">
    <property type="protein sequence ID" value="OBT96310.1"/>
    <property type="molecule type" value="Genomic_DNA"/>
</dbReference>
<dbReference type="InterPro" id="IPR051164">
    <property type="entry name" value="NmrA-like_oxidored"/>
</dbReference>
<name>A0A1B8GKD9_9PEZI</name>
<dbReference type="SUPFAM" id="SSF51735">
    <property type="entry name" value="NAD(P)-binding Rossmann-fold domains"/>
    <property type="match status" value="1"/>
</dbReference>
<dbReference type="GeneID" id="28839141"/>
<evidence type="ECO:0000313" key="5">
    <source>
        <dbReference type="Proteomes" id="UP000091956"/>
    </source>
</evidence>
<evidence type="ECO:0000259" key="3">
    <source>
        <dbReference type="Pfam" id="PF05368"/>
    </source>
</evidence>
<evidence type="ECO:0000313" key="4">
    <source>
        <dbReference type="EMBL" id="OBT96310.1"/>
    </source>
</evidence>
<proteinExistence type="inferred from homology"/>
<evidence type="ECO:0000256" key="2">
    <source>
        <dbReference type="ARBA" id="ARBA00022857"/>
    </source>
</evidence>
<feature type="domain" description="NmrA-like" evidence="3">
    <location>
        <begin position="1"/>
        <end position="300"/>
    </location>
</feature>
<comment type="similarity">
    <text evidence="1">Belongs to the NmrA-type oxidoreductase family.</text>
</comment>
<accession>A0A1B8GKD9</accession>
<dbReference type="STRING" id="342668.A0A1B8GKD9"/>
<dbReference type="PANTHER" id="PTHR42748">
    <property type="entry name" value="NITROGEN METABOLITE REPRESSION PROTEIN NMRA FAMILY MEMBER"/>
    <property type="match status" value="1"/>
</dbReference>
<dbReference type="CDD" id="cd05251">
    <property type="entry name" value="NmrA_like_SDR_a"/>
    <property type="match status" value="1"/>
</dbReference>
<keyword evidence="2" id="KW-0521">NADP</keyword>
<protein>
    <recommendedName>
        <fullName evidence="3">NmrA-like domain-containing protein</fullName>
    </recommendedName>
</protein>
<dbReference type="Gene3D" id="3.90.25.10">
    <property type="entry name" value="UDP-galactose 4-epimerase, domain 1"/>
    <property type="match status" value="1"/>
</dbReference>
<dbReference type="OrthoDB" id="3358371at2759"/>
<dbReference type="PANTHER" id="PTHR42748:SF26">
    <property type="entry name" value="NMRA-LIKE DOMAIN-CONTAINING PROTEIN"/>
    <property type="match status" value="1"/>
</dbReference>
<evidence type="ECO:0000256" key="1">
    <source>
        <dbReference type="ARBA" id="ARBA00006328"/>
    </source>
</evidence>